<evidence type="ECO:0000313" key="1">
    <source>
        <dbReference type="EMBL" id="NKC29283.1"/>
    </source>
</evidence>
<evidence type="ECO:0000313" key="2">
    <source>
        <dbReference type="Proteomes" id="UP000787635"/>
    </source>
</evidence>
<organism evidence="1 2">
    <name type="scientific">Falsiroseomonas selenitidurans</name>
    <dbReference type="NCBI Taxonomy" id="2716335"/>
    <lineage>
        <taxon>Bacteria</taxon>
        <taxon>Pseudomonadati</taxon>
        <taxon>Pseudomonadota</taxon>
        <taxon>Alphaproteobacteria</taxon>
        <taxon>Acetobacterales</taxon>
        <taxon>Roseomonadaceae</taxon>
        <taxon>Falsiroseomonas</taxon>
    </lineage>
</organism>
<accession>A0ABX1DWJ3</accession>
<reference evidence="1 2" key="1">
    <citation type="submission" date="2020-03" db="EMBL/GenBank/DDBJ databases">
        <title>Roseomonas selenitidurans sp. nov. isolated from urban soil.</title>
        <authorList>
            <person name="Liu H."/>
        </authorList>
    </citation>
    <scope>NUCLEOTIDE SEQUENCE [LARGE SCALE GENOMIC DNA]</scope>
    <source>
        <strain evidence="1 2">BU-1</strain>
    </source>
</reference>
<keyword evidence="2" id="KW-1185">Reference proteome</keyword>
<proteinExistence type="predicted"/>
<name>A0ABX1DWJ3_9PROT</name>
<protein>
    <submittedName>
        <fullName evidence="1">Uncharacterized protein</fullName>
    </submittedName>
</protein>
<dbReference type="EMBL" id="JAAVNE010000001">
    <property type="protein sequence ID" value="NKC29283.1"/>
    <property type="molecule type" value="Genomic_DNA"/>
</dbReference>
<comment type="caution">
    <text evidence="1">The sequence shown here is derived from an EMBL/GenBank/DDBJ whole genome shotgun (WGS) entry which is preliminary data.</text>
</comment>
<dbReference type="RefSeq" id="WP_168026912.1">
    <property type="nucleotide sequence ID" value="NZ_JAAVNE010000001.1"/>
</dbReference>
<gene>
    <name evidence="1" type="ORF">HEQ75_00300</name>
</gene>
<sequence>MFLATPDRIPELLATVEARFPAFDAFLAAHWQQVAEDGEEGAYRRPGAFGAAYAGYFVSPRVRLTAEDIADLRAKAGALGAAGMPEPDAGRLLYLLQVLLARMANLSNRAVHQRLNVISLGQDCLPRNLAAKWGLKPGRRLGEPSMPFDLAVHPRFAALSAMADGFADYLDPAQLRFGPQRGHSFHARYHIQWNHEIGPDWAEGEFARLQALYRRRIAALESALSDGRGALLLLHWSSPFGVAEMEGIRQRLERCLPRIANRCLLLVLVSGAWTGGTGGAEALPDGGLPLLVRHRPMPPPPYVWHEAAWSTRAEGLAFEAAMADSVIEAATRLDPACASLTV</sequence>
<dbReference type="Proteomes" id="UP000787635">
    <property type="component" value="Unassembled WGS sequence"/>
</dbReference>